<keyword evidence="3" id="KW-1185">Reference proteome</keyword>
<comment type="caution">
    <text evidence="2">The sequence shown here is derived from an EMBL/GenBank/DDBJ whole genome shotgun (WGS) entry which is preliminary data.</text>
</comment>
<gene>
    <name evidence="2" type="ORF">P5G59_09000</name>
</gene>
<evidence type="ECO:0000313" key="2">
    <source>
        <dbReference type="EMBL" id="MDN4597275.1"/>
    </source>
</evidence>
<organism evidence="2 3">
    <name type="scientific">Leifsonia virtsii</name>
    <dbReference type="NCBI Taxonomy" id="3035915"/>
    <lineage>
        <taxon>Bacteria</taxon>
        <taxon>Bacillati</taxon>
        <taxon>Actinomycetota</taxon>
        <taxon>Actinomycetes</taxon>
        <taxon>Micrococcales</taxon>
        <taxon>Microbacteriaceae</taxon>
        <taxon>Leifsonia</taxon>
    </lineage>
</organism>
<feature type="region of interest" description="Disordered" evidence="1">
    <location>
        <begin position="22"/>
        <end position="45"/>
    </location>
</feature>
<dbReference type="RefSeq" id="WP_301218129.1">
    <property type="nucleotide sequence ID" value="NZ_JAROCB010000002.1"/>
</dbReference>
<dbReference type="Proteomes" id="UP001174210">
    <property type="component" value="Unassembled WGS sequence"/>
</dbReference>
<protein>
    <submittedName>
        <fullName evidence="2">Uncharacterized protein</fullName>
    </submittedName>
</protein>
<name>A0ABT8IWS5_9MICO</name>
<reference evidence="2" key="1">
    <citation type="submission" date="2023-03" db="EMBL/GenBank/DDBJ databases">
        <title>MT1 and MT2 Draft Genomes of Novel Species.</title>
        <authorList>
            <person name="Venkateswaran K."/>
        </authorList>
    </citation>
    <scope>NUCLEOTIDE SEQUENCE</scope>
    <source>
        <strain evidence="2">F6_8S_P_1A</strain>
    </source>
</reference>
<evidence type="ECO:0000313" key="3">
    <source>
        <dbReference type="Proteomes" id="UP001174210"/>
    </source>
</evidence>
<sequence length="45" mass="5008">MARHRREQEASDAAEAEALAAVRATESDDSFVDADEELEADEERD</sequence>
<accession>A0ABT8IWS5</accession>
<dbReference type="EMBL" id="JAROCB010000002">
    <property type="protein sequence ID" value="MDN4597275.1"/>
    <property type="molecule type" value="Genomic_DNA"/>
</dbReference>
<proteinExistence type="predicted"/>
<evidence type="ECO:0000256" key="1">
    <source>
        <dbReference type="SAM" id="MobiDB-lite"/>
    </source>
</evidence>
<feature type="compositionally biased region" description="Acidic residues" evidence="1">
    <location>
        <begin position="27"/>
        <end position="45"/>
    </location>
</feature>